<dbReference type="EMBL" id="JAGEVG010000019">
    <property type="protein sequence ID" value="MBO3099595.1"/>
    <property type="molecule type" value="Genomic_DNA"/>
</dbReference>
<dbReference type="Proteomes" id="UP000681315">
    <property type="component" value="Unassembled WGS sequence"/>
</dbReference>
<dbReference type="SUPFAM" id="SSF143422">
    <property type="entry name" value="Transposase IS200-like"/>
    <property type="match status" value="1"/>
</dbReference>
<evidence type="ECO:0000313" key="3">
    <source>
        <dbReference type="Proteomes" id="UP000681315"/>
    </source>
</evidence>
<keyword evidence="3" id="KW-1185">Reference proteome</keyword>
<gene>
    <name evidence="2" type="ORF">J4051_15040</name>
</gene>
<reference evidence="2 3" key="1">
    <citation type="submission" date="2021-03" db="EMBL/GenBank/DDBJ databases">
        <title>Gelidibacter sp. nov., isolated from costal sediment.</title>
        <authorList>
            <person name="Lun K.-Y."/>
        </authorList>
    </citation>
    <scope>NUCLEOTIDE SEQUENCE [LARGE SCALE GENOMIC DNA]</scope>
    <source>
        <strain evidence="2 3">DF109</strain>
    </source>
</reference>
<feature type="domain" description="Transposase IS200-like" evidence="1">
    <location>
        <begin position="5"/>
        <end position="120"/>
    </location>
</feature>
<accession>A0ABS3SV72</accession>
<sequence length="185" mass="22691">MERIEESHYYHIYNRGNNREDIFFEHANYLYFLKLLKKHIEPNCSIFCYCLLPNHFHLLLRINDNLSYPSQQFSNLFNAYTKAMNLKYHRTGSIFQKPFKRIKINKEDYLRSLVLYIHLNPEHHNKNIDFSKYPYSSYNSFLSNSATKLKREEVISWFDNLKNFEYVHKQRKLLMNKDIEKLYIE</sequence>
<name>A0ABS3SV72_9FLAO</name>
<dbReference type="PANTHER" id="PTHR34322">
    <property type="entry name" value="TRANSPOSASE, Y1_TNP DOMAIN-CONTAINING"/>
    <property type="match status" value="1"/>
</dbReference>
<proteinExistence type="predicted"/>
<dbReference type="PANTHER" id="PTHR34322:SF2">
    <property type="entry name" value="TRANSPOSASE IS200-LIKE DOMAIN-CONTAINING PROTEIN"/>
    <property type="match status" value="1"/>
</dbReference>
<dbReference type="Gene3D" id="3.30.70.1290">
    <property type="entry name" value="Transposase IS200-like"/>
    <property type="match status" value="1"/>
</dbReference>
<protein>
    <submittedName>
        <fullName evidence="2">Transposase</fullName>
    </submittedName>
</protein>
<dbReference type="SMART" id="SM01321">
    <property type="entry name" value="Y1_Tnp"/>
    <property type="match status" value="1"/>
</dbReference>
<comment type="caution">
    <text evidence="2">The sequence shown here is derived from an EMBL/GenBank/DDBJ whole genome shotgun (WGS) entry which is preliminary data.</text>
</comment>
<dbReference type="InterPro" id="IPR036515">
    <property type="entry name" value="Transposase_17_sf"/>
</dbReference>
<dbReference type="InterPro" id="IPR002686">
    <property type="entry name" value="Transposase_17"/>
</dbReference>
<evidence type="ECO:0000313" key="2">
    <source>
        <dbReference type="EMBL" id="MBO3099595.1"/>
    </source>
</evidence>
<evidence type="ECO:0000259" key="1">
    <source>
        <dbReference type="SMART" id="SM01321"/>
    </source>
</evidence>
<dbReference type="RefSeq" id="WP_208234707.1">
    <property type="nucleotide sequence ID" value="NZ_JAGEVG010000019.1"/>
</dbReference>
<organism evidence="2 3">
    <name type="scientific">Gelidibacter pelagius</name>
    <dbReference type="NCBI Taxonomy" id="2819985"/>
    <lineage>
        <taxon>Bacteria</taxon>
        <taxon>Pseudomonadati</taxon>
        <taxon>Bacteroidota</taxon>
        <taxon>Flavobacteriia</taxon>
        <taxon>Flavobacteriales</taxon>
        <taxon>Flavobacteriaceae</taxon>
        <taxon>Gelidibacter</taxon>
    </lineage>
</organism>